<dbReference type="GO" id="GO:0005694">
    <property type="term" value="C:chromosome"/>
    <property type="evidence" value="ECO:0007669"/>
    <property type="project" value="InterPro"/>
</dbReference>
<dbReference type="InParanoid" id="A0A7M7MHX2"/>
<dbReference type="InterPro" id="IPR010935">
    <property type="entry name" value="SMC_hinge"/>
</dbReference>
<keyword evidence="8" id="KW-1185">Reference proteome</keyword>
<evidence type="ECO:0000313" key="7">
    <source>
        <dbReference type="EnsemblMetazoa" id="XP_022664617"/>
    </source>
</evidence>
<evidence type="ECO:0000256" key="1">
    <source>
        <dbReference type="ARBA" id="ARBA00004123"/>
    </source>
</evidence>
<name>A0A7M7MHX2_VARDE</name>
<keyword evidence="2 4" id="KW-0175">Coiled coil</keyword>
<dbReference type="InterPro" id="IPR027417">
    <property type="entry name" value="P-loop_NTPase"/>
</dbReference>
<dbReference type="Gene3D" id="3.40.50.300">
    <property type="entry name" value="P-loop containing nucleotide triphosphate hydrolases"/>
    <property type="match status" value="2"/>
</dbReference>
<feature type="coiled-coil region" evidence="4">
    <location>
        <begin position="406"/>
        <end position="440"/>
    </location>
</feature>
<evidence type="ECO:0000259" key="5">
    <source>
        <dbReference type="Pfam" id="PF02463"/>
    </source>
</evidence>
<accession>A0A7M7MHX2</accession>
<reference evidence="7" key="1">
    <citation type="submission" date="2021-01" db="UniProtKB">
        <authorList>
            <consortium name="EnsemblMetazoa"/>
        </authorList>
    </citation>
    <scope>IDENTIFICATION</scope>
</reference>
<feature type="domain" description="RecF/RecN/SMC N-terminal" evidence="5">
    <location>
        <begin position="10"/>
        <end position="1175"/>
    </location>
</feature>
<comment type="subcellular location">
    <subcellularLocation>
        <location evidence="1 3">Nucleus</location>
    </subcellularLocation>
</comment>
<feature type="coiled-coil region" evidence="4">
    <location>
        <begin position="683"/>
        <end position="737"/>
    </location>
</feature>
<dbReference type="GO" id="GO:0051276">
    <property type="term" value="P:chromosome organization"/>
    <property type="evidence" value="ECO:0007669"/>
    <property type="project" value="InterPro"/>
</dbReference>
<comment type="similarity">
    <text evidence="3">Belongs to the SMC family.</text>
</comment>
<dbReference type="GO" id="GO:0016887">
    <property type="term" value="F:ATP hydrolysis activity"/>
    <property type="evidence" value="ECO:0007669"/>
    <property type="project" value="InterPro"/>
</dbReference>
<dbReference type="GO" id="GO:0005524">
    <property type="term" value="F:ATP binding"/>
    <property type="evidence" value="ECO:0007669"/>
    <property type="project" value="InterPro"/>
</dbReference>
<evidence type="ECO:0000256" key="4">
    <source>
        <dbReference type="SAM" id="Coils"/>
    </source>
</evidence>
<dbReference type="Gene3D" id="3.30.70.1620">
    <property type="match status" value="1"/>
</dbReference>
<dbReference type="PANTHER" id="PTHR18937">
    <property type="entry name" value="STRUCTURAL MAINTENANCE OF CHROMOSOMES SMC FAMILY MEMBER"/>
    <property type="match status" value="1"/>
</dbReference>
<dbReference type="AlphaFoldDB" id="A0A7M7MHX2"/>
<evidence type="ECO:0000256" key="3">
    <source>
        <dbReference type="PIRNR" id="PIRNR005719"/>
    </source>
</evidence>
<evidence type="ECO:0000256" key="2">
    <source>
        <dbReference type="ARBA" id="ARBA00023054"/>
    </source>
</evidence>
<dbReference type="OrthoDB" id="431497at2759"/>
<organism evidence="7 8">
    <name type="scientific">Varroa destructor</name>
    <name type="common">Honeybee mite</name>
    <dbReference type="NCBI Taxonomy" id="109461"/>
    <lineage>
        <taxon>Eukaryota</taxon>
        <taxon>Metazoa</taxon>
        <taxon>Ecdysozoa</taxon>
        <taxon>Arthropoda</taxon>
        <taxon>Chelicerata</taxon>
        <taxon>Arachnida</taxon>
        <taxon>Acari</taxon>
        <taxon>Parasitiformes</taxon>
        <taxon>Mesostigmata</taxon>
        <taxon>Gamasina</taxon>
        <taxon>Dermanyssoidea</taxon>
        <taxon>Varroidae</taxon>
        <taxon>Varroa</taxon>
    </lineage>
</organism>
<dbReference type="Pfam" id="PF02463">
    <property type="entry name" value="SMC_N"/>
    <property type="match status" value="1"/>
</dbReference>
<dbReference type="Gene3D" id="1.20.1060.20">
    <property type="match status" value="1"/>
</dbReference>
<proteinExistence type="inferred from homology"/>
<keyword evidence="3" id="KW-0539">Nucleus</keyword>
<feature type="domain" description="SMC hinge" evidence="6">
    <location>
        <begin position="514"/>
        <end position="587"/>
    </location>
</feature>
<dbReference type="Pfam" id="PF06470">
    <property type="entry name" value="SMC_hinge"/>
    <property type="match status" value="1"/>
</dbReference>
<dbReference type="KEGG" id="vde:111251841"/>
<dbReference type="RefSeq" id="XP_022664617.1">
    <property type="nucleotide sequence ID" value="XM_022808882.1"/>
</dbReference>
<dbReference type="EnsemblMetazoa" id="XM_022808882">
    <property type="protein sequence ID" value="XP_022664617"/>
    <property type="gene ID" value="LOC111251841"/>
</dbReference>
<dbReference type="InterPro" id="IPR003395">
    <property type="entry name" value="RecF/RecN/SMC_N"/>
</dbReference>
<dbReference type="SUPFAM" id="SSF75553">
    <property type="entry name" value="Smc hinge domain"/>
    <property type="match status" value="1"/>
</dbReference>
<dbReference type="Proteomes" id="UP000594260">
    <property type="component" value="Unplaced"/>
</dbReference>
<sequence length="1256" mass="142710">MEKSPKKLRLISLSIEHFRSFEYAYVVRFSPKVTAIVGPNWAGKSNILKALVFGLGQSGEEMFVDDIRSLINDNYLKRCQNIGDDGFCSVAILANVDGEEINFKRRLYQDLRESFQINDEPYDAAKYRDKLFEYGIRVDSWGLVLRQGSIQNIGGKTPKEMSAFLEKMSGSHLLAADVKEADKKLRKTLGALVNAKSELGRLRLTRQRYKNFANAEQLWHEVNNKEQLLDLARLRGTDEKIRICQNEIFNFPESEEEQERQRLQELKLERLVIQKQLKKNIETITNEERLLATAQDTLQKISTIKQRFASLHSEAKQQLGDLNARRAKIEVAISEAKADQQQAQIKLPGVKKKVESARNALEPIQVDTDIFVELRNLEGAFYQEHRENLQQVESLEERRQSHMMTYDNLSVALKSEELKLDSMNDELQELELRRTKYKSSFDSVNFNLERARSFFENRRATFDTAYNSYASQVKKTRELTMQRDYICGRAKRTNSRRHTERILDGLTATFGNHVVGVLGNLIIPCKPEYMAAVRKVLGRYRYSIVVDSRTVMRQCLSFLKESNEPVMPVLVLPSTAPKWRPLPKSLTGRALMFESICMVTQSIPLHLQNRVLYLIRDLYSDVVFCNEPNTIKKLTMNKPQKCSVVMSDGNFLSRSGVFESAKKEKTSGEPGHAAAITEVNEKLAEATICLRETEATLENLQELGDLEHGYELLVDCYQDAEKRLEILSKEIESKEGDLDVLVRGVESALASLRECTLTGEIEKKKLRPIETIEKRIRDQRQQLLKVFGAKFDIPLSTLLKLANSDAVKAERHSLIKDAESLKRLELTLDKAETDICRHEDDLKKIDRELESVISKEQHARTDAEGAQAELTKVQQAVDSTLSTLDKLKIQDNLFKQQLVDATAAVTSASQDCARRRRVANKLQTEIAKLRSDRASLLGQYVEKLPRERKEDFFGATFDDLVMMQVDYTDLPEDVCTLRKIDKFCNETELLVSELRVLLLESRVSVPDPTSATRHENRYKGTVTKVKELMRKAAKEKKTLSKLVTRRAEIFTTFIEKLQEKVAQTYNELTNGGWMTIIVGGGGSDPSQAFDAGVLLDCRPHGGQFTEFANLSGGQKNQASLALLLAIHSVLQLPFLALDEADAPLSSQHCRILSLYLHNQQQQVILVSHRSGTLNRPAFRELTYSVVGVTRGPTTSGNEEDTRIYYACLDRLFDKGEEFHRAPSIDSIYLTDEQLAEIDNAASEQELQSVESMASGT</sequence>
<dbReference type="PIRSF" id="PIRSF005719">
    <property type="entry name" value="SMC"/>
    <property type="match status" value="1"/>
</dbReference>
<evidence type="ECO:0000313" key="8">
    <source>
        <dbReference type="Proteomes" id="UP000594260"/>
    </source>
</evidence>
<evidence type="ECO:0000259" key="6">
    <source>
        <dbReference type="Pfam" id="PF06470"/>
    </source>
</evidence>
<dbReference type="GO" id="GO:0005634">
    <property type="term" value="C:nucleus"/>
    <property type="evidence" value="ECO:0007669"/>
    <property type="project" value="UniProtKB-SubCell"/>
</dbReference>
<protein>
    <recommendedName>
        <fullName evidence="3">Structural maintenance of chromosomes protein</fullName>
    </recommendedName>
</protein>
<dbReference type="InterPro" id="IPR024704">
    <property type="entry name" value="SMC"/>
</dbReference>
<dbReference type="SUPFAM" id="SSF52540">
    <property type="entry name" value="P-loop containing nucleoside triphosphate hydrolases"/>
    <property type="match status" value="1"/>
</dbReference>
<dbReference type="GeneID" id="111251841"/>
<dbReference type="InterPro" id="IPR036277">
    <property type="entry name" value="SMC_hinge_sf"/>
</dbReference>